<reference evidence="2" key="2">
    <citation type="submission" date="2021-04" db="EMBL/GenBank/DDBJ databases">
        <authorList>
            <person name="Gilroy R."/>
        </authorList>
    </citation>
    <scope>NUCLEOTIDE SEQUENCE</scope>
    <source>
        <strain evidence="2">CHK183-1962</strain>
    </source>
</reference>
<dbReference type="InterPro" id="IPR050789">
    <property type="entry name" value="Diverse_Enzym_Activities"/>
</dbReference>
<evidence type="ECO:0000313" key="3">
    <source>
        <dbReference type="Proteomes" id="UP000886890"/>
    </source>
</evidence>
<dbReference type="InterPro" id="IPR001466">
    <property type="entry name" value="Beta-lactam-related"/>
</dbReference>
<dbReference type="InterPro" id="IPR012338">
    <property type="entry name" value="Beta-lactam/transpept-like"/>
</dbReference>
<name>A0A9D2BIC7_9FIRM</name>
<dbReference type="PANTHER" id="PTHR43283">
    <property type="entry name" value="BETA-LACTAMASE-RELATED"/>
    <property type="match status" value="1"/>
</dbReference>
<dbReference type="PANTHER" id="PTHR43283:SF7">
    <property type="entry name" value="BETA-LACTAMASE-RELATED DOMAIN-CONTAINING PROTEIN"/>
    <property type="match status" value="1"/>
</dbReference>
<reference evidence="2" key="1">
    <citation type="journal article" date="2021" name="PeerJ">
        <title>Extensive microbial diversity within the chicken gut microbiome revealed by metagenomics and culture.</title>
        <authorList>
            <person name="Gilroy R."/>
            <person name="Ravi A."/>
            <person name="Getino M."/>
            <person name="Pursley I."/>
            <person name="Horton D.L."/>
            <person name="Alikhan N.F."/>
            <person name="Baker D."/>
            <person name="Gharbi K."/>
            <person name="Hall N."/>
            <person name="Watson M."/>
            <person name="Adriaenssens E.M."/>
            <person name="Foster-Nyarko E."/>
            <person name="Jarju S."/>
            <person name="Secka A."/>
            <person name="Antonio M."/>
            <person name="Oren A."/>
            <person name="Chaudhuri R.R."/>
            <person name="La Ragione R."/>
            <person name="Hildebrand F."/>
            <person name="Pallen M.J."/>
        </authorList>
    </citation>
    <scope>NUCLEOTIDE SEQUENCE</scope>
    <source>
        <strain evidence="2">CHK183-1962</strain>
    </source>
</reference>
<evidence type="ECO:0000313" key="2">
    <source>
        <dbReference type="EMBL" id="HIX76364.1"/>
    </source>
</evidence>
<comment type="caution">
    <text evidence="2">The sequence shown here is derived from an EMBL/GenBank/DDBJ whole genome shotgun (WGS) entry which is preliminary data.</text>
</comment>
<dbReference type="Proteomes" id="UP000886890">
    <property type="component" value="Unassembled WGS sequence"/>
</dbReference>
<sequence>MAGTTAENVQGKKGEKMILDSFLRAAESESVLPFGGEVRRDGRITESWEQTPGKRYPVYSAAKSFTSTAVGFAVDEGKMKPEDPLEKFFSAELARVDQTSGDLWRSVTIRRLLTMTVPGLPFRPSGEDWLLDCFSKRIDAEKGAAFSYSNLPAYLAGVAVERSVGENTAAYLERKLFSEMGIPTPPMQYCPKGHFYGATGMELTPDELGALGQLYLNHGLWDGQRILSESWCREAVRRQVENREGGYGYFFWVRPDGGFTIRGKWGQRCYVFPEQQTVVSWVSHLPETERCERQEQLFQEAAQEAGLM</sequence>
<organism evidence="2 3">
    <name type="scientific">Candidatus Fusicatenibacter merdavium</name>
    <dbReference type="NCBI Taxonomy" id="2838600"/>
    <lineage>
        <taxon>Bacteria</taxon>
        <taxon>Bacillati</taxon>
        <taxon>Bacillota</taxon>
        <taxon>Clostridia</taxon>
        <taxon>Lachnospirales</taxon>
        <taxon>Lachnospiraceae</taxon>
        <taxon>Fusicatenibacter</taxon>
    </lineage>
</organism>
<proteinExistence type="predicted"/>
<protein>
    <submittedName>
        <fullName evidence="2">Beta-lactamase family protein</fullName>
    </submittedName>
</protein>
<evidence type="ECO:0000259" key="1">
    <source>
        <dbReference type="Pfam" id="PF00144"/>
    </source>
</evidence>
<dbReference type="AlphaFoldDB" id="A0A9D2BIC7"/>
<dbReference type="Gene3D" id="3.40.710.10">
    <property type="entry name" value="DD-peptidase/beta-lactamase superfamily"/>
    <property type="match status" value="1"/>
</dbReference>
<accession>A0A9D2BIC7</accession>
<dbReference type="Pfam" id="PF00144">
    <property type="entry name" value="Beta-lactamase"/>
    <property type="match status" value="1"/>
</dbReference>
<gene>
    <name evidence="2" type="ORF">H9734_02015</name>
</gene>
<dbReference type="SUPFAM" id="SSF56601">
    <property type="entry name" value="beta-lactamase/transpeptidase-like"/>
    <property type="match status" value="1"/>
</dbReference>
<dbReference type="EMBL" id="DXEK01000031">
    <property type="protein sequence ID" value="HIX76364.1"/>
    <property type="molecule type" value="Genomic_DNA"/>
</dbReference>
<feature type="domain" description="Beta-lactamase-related" evidence="1">
    <location>
        <begin position="48"/>
        <end position="293"/>
    </location>
</feature>